<evidence type="ECO:0008006" key="3">
    <source>
        <dbReference type="Google" id="ProtNLM"/>
    </source>
</evidence>
<dbReference type="Proteomes" id="UP001191082">
    <property type="component" value="Unassembled WGS sequence"/>
</dbReference>
<comment type="caution">
    <text evidence="1">The sequence shown here is derived from an EMBL/GenBank/DDBJ whole genome shotgun (WGS) entry which is preliminary data.</text>
</comment>
<accession>A0ABY2XBU2</accession>
<dbReference type="EMBL" id="VCPC01000001">
    <property type="protein sequence ID" value="TMV14480.1"/>
    <property type="molecule type" value="Genomic_DNA"/>
</dbReference>
<dbReference type="RefSeq" id="WP_138861833.1">
    <property type="nucleotide sequence ID" value="NZ_VCPC01000001.1"/>
</dbReference>
<sequence>MPRQNRVQPTGDILAHPARGAFMGNRGILHDADGQLGPARWRHKAWVTCVLRFKNRRRALMQPGHYTELFFHDEAVALAAGHRPCGECRRADYLAYRAAVGARGTVDVLDAQMHAERAVPRLAQQNRHVMDLADLPDGAFILQDETPCLVVGASLYPFSPAGYGPARPRPTSGKVTVLTPPTSIRALNNGYKAMIRL</sequence>
<evidence type="ECO:0000313" key="1">
    <source>
        <dbReference type="EMBL" id="TMV14480.1"/>
    </source>
</evidence>
<name>A0ABY2XBU2_9RHOB</name>
<gene>
    <name evidence="1" type="ORF">FGK64_00370</name>
</gene>
<reference evidence="1 2" key="1">
    <citation type="submission" date="2019-05" db="EMBL/GenBank/DDBJ databases">
        <title>Marivita sp. nov. isolated from sea sediment.</title>
        <authorList>
            <person name="Kim W."/>
        </authorList>
    </citation>
    <scope>NUCLEOTIDE SEQUENCE [LARGE SCALE GENOMIC DNA]</scope>
    <source>
        <strain evidence="1 2">CAU 1492</strain>
    </source>
</reference>
<protein>
    <recommendedName>
        <fullName evidence="3">Metal binding domain of Ada</fullName>
    </recommendedName>
</protein>
<evidence type="ECO:0000313" key="2">
    <source>
        <dbReference type="Proteomes" id="UP001191082"/>
    </source>
</evidence>
<proteinExistence type="predicted"/>
<keyword evidence="2" id="KW-1185">Reference proteome</keyword>
<organism evidence="1 2">
    <name type="scientific">Arenibacterium halophilum</name>
    <dbReference type="NCBI Taxonomy" id="2583821"/>
    <lineage>
        <taxon>Bacteria</taxon>
        <taxon>Pseudomonadati</taxon>
        <taxon>Pseudomonadota</taxon>
        <taxon>Alphaproteobacteria</taxon>
        <taxon>Rhodobacterales</taxon>
        <taxon>Paracoccaceae</taxon>
        <taxon>Arenibacterium</taxon>
    </lineage>
</organism>